<protein>
    <submittedName>
        <fullName evidence="4">Unnamed protein product</fullName>
    </submittedName>
</protein>
<keyword evidence="5" id="KW-1185">Reference proteome</keyword>
<name>A0A9W6XE31_9STRA</name>
<evidence type="ECO:0000313" key="5">
    <source>
        <dbReference type="Proteomes" id="UP001165121"/>
    </source>
</evidence>
<evidence type="ECO:0000256" key="2">
    <source>
        <dbReference type="SAM" id="MobiDB-lite"/>
    </source>
</evidence>
<feature type="compositionally biased region" description="Basic and acidic residues" evidence="2">
    <location>
        <begin position="226"/>
        <end position="237"/>
    </location>
</feature>
<sequence length="248" mass="26753">MVKETQGKSQLRGSQLRSRQRVTAMAVALSVAVVFTIGLVSIVSTPEDSTATHDIVTRRLREYLVDRGIHDHDTAMEAQAQLGPQFSPPFAVVMEAQARRDNKPNPSVAAAMEAQMRVTGTGLVTRAPAKAVTTSHKRPASAMEAIPHRHEERVPDTVTDAEAKAEEAEEIAQEALQAALDAEERAEAAEAAADMVIVTEVGQMVGDAIGAEQISVVGEIEDSEDSKDIKDSKDDMTPKSVMNKRVSW</sequence>
<feature type="region of interest" description="Disordered" evidence="2">
    <location>
        <begin position="216"/>
        <end position="248"/>
    </location>
</feature>
<gene>
    <name evidence="4" type="ORF">Pfra01_001004000</name>
</gene>
<keyword evidence="3" id="KW-1133">Transmembrane helix</keyword>
<dbReference type="OrthoDB" id="124409at2759"/>
<feature type="transmembrane region" description="Helical" evidence="3">
    <location>
        <begin position="21"/>
        <end position="43"/>
    </location>
</feature>
<keyword evidence="3" id="KW-0472">Membrane</keyword>
<dbReference type="AlphaFoldDB" id="A0A9W6XE31"/>
<evidence type="ECO:0000256" key="1">
    <source>
        <dbReference type="SAM" id="Coils"/>
    </source>
</evidence>
<evidence type="ECO:0000313" key="4">
    <source>
        <dbReference type="EMBL" id="GMF36635.1"/>
    </source>
</evidence>
<organism evidence="4 5">
    <name type="scientific">Phytophthora fragariaefolia</name>
    <dbReference type="NCBI Taxonomy" id="1490495"/>
    <lineage>
        <taxon>Eukaryota</taxon>
        <taxon>Sar</taxon>
        <taxon>Stramenopiles</taxon>
        <taxon>Oomycota</taxon>
        <taxon>Peronosporomycetes</taxon>
        <taxon>Peronosporales</taxon>
        <taxon>Peronosporaceae</taxon>
        <taxon>Phytophthora</taxon>
    </lineage>
</organism>
<feature type="coiled-coil region" evidence="1">
    <location>
        <begin position="158"/>
        <end position="192"/>
    </location>
</feature>
<accession>A0A9W6XE31</accession>
<dbReference type="EMBL" id="BSXT01000953">
    <property type="protein sequence ID" value="GMF36635.1"/>
    <property type="molecule type" value="Genomic_DNA"/>
</dbReference>
<evidence type="ECO:0000256" key="3">
    <source>
        <dbReference type="SAM" id="Phobius"/>
    </source>
</evidence>
<reference evidence="4" key="1">
    <citation type="submission" date="2023-04" db="EMBL/GenBank/DDBJ databases">
        <title>Phytophthora fragariaefolia NBRC 109709.</title>
        <authorList>
            <person name="Ichikawa N."/>
            <person name="Sato H."/>
            <person name="Tonouchi N."/>
        </authorList>
    </citation>
    <scope>NUCLEOTIDE SEQUENCE</scope>
    <source>
        <strain evidence="4">NBRC 109709</strain>
    </source>
</reference>
<keyword evidence="3" id="KW-0812">Transmembrane</keyword>
<dbReference type="Proteomes" id="UP001165121">
    <property type="component" value="Unassembled WGS sequence"/>
</dbReference>
<comment type="caution">
    <text evidence="4">The sequence shown here is derived from an EMBL/GenBank/DDBJ whole genome shotgun (WGS) entry which is preliminary data.</text>
</comment>
<keyword evidence="1" id="KW-0175">Coiled coil</keyword>
<proteinExistence type="predicted"/>